<organism evidence="1 2">
    <name type="scientific">Bdellovibrio svalbardensis</name>
    <dbReference type="NCBI Taxonomy" id="2972972"/>
    <lineage>
        <taxon>Bacteria</taxon>
        <taxon>Pseudomonadati</taxon>
        <taxon>Bdellovibrionota</taxon>
        <taxon>Bdellovibrionia</taxon>
        <taxon>Bdellovibrionales</taxon>
        <taxon>Pseudobdellovibrionaceae</taxon>
        <taxon>Bdellovibrio</taxon>
    </lineage>
</organism>
<evidence type="ECO:0008006" key="3">
    <source>
        <dbReference type="Google" id="ProtNLM"/>
    </source>
</evidence>
<accession>A0ABT6DIL8</accession>
<reference evidence="1" key="1">
    <citation type="submission" date="2022-08" db="EMBL/GenBank/DDBJ databases">
        <title>Novel Bdellovibrio Species Isolated from Svalbard: Designation Bdellovibrio svalbardensis.</title>
        <authorList>
            <person name="Mitchell R.J."/>
            <person name="Choi S.Y."/>
        </authorList>
    </citation>
    <scope>NUCLEOTIDE SEQUENCE</scope>
    <source>
        <strain evidence="1">PAP01</strain>
    </source>
</reference>
<evidence type="ECO:0000313" key="2">
    <source>
        <dbReference type="Proteomes" id="UP001152321"/>
    </source>
</evidence>
<sequence>MFSEATQAAMIKVVVSQDVLASYKQYIGNKDPLKTESFGGEGSRRDVVEMILFQQALAAGGFEGHVEFTGSPSYSRSFIEIKHGSAMATGSTVWDYDVRDDKDLWLSPSTVQPGDFVAGLYGTRKNVESFKKMKINEIKNLKVVTSKIWKSDHEALRAAGFVNILDSMQWELMIRMVGFGRADVVLSAFRPSVDLSFKDEGFELIPIPGYKINLQGGRVWAFSKKLPASEKVIKAFDRGVKILIAKGTIRKAYRESGFFNEKVKDWQVVK</sequence>
<proteinExistence type="predicted"/>
<evidence type="ECO:0000313" key="1">
    <source>
        <dbReference type="EMBL" id="MDG0816689.1"/>
    </source>
</evidence>
<dbReference type="EMBL" id="JANRMI010000002">
    <property type="protein sequence ID" value="MDG0816689.1"/>
    <property type="molecule type" value="Genomic_DNA"/>
</dbReference>
<protein>
    <recommendedName>
        <fullName evidence="3">Solute-binding protein family 3/N-terminal domain-containing protein</fullName>
    </recommendedName>
</protein>
<gene>
    <name evidence="1" type="ORF">NWE73_09955</name>
</gene>
<name>A0ABT6DIL8_9BACT</name>
<keyword evidence="2" id="KW-1185">Reference proteome</keyword>
<comment type="caution">
    <text evidence="1">The sequence shown here is derived from an EMBL/GenBank/DDBJ whole genome shotgun (WGS) entry which is preliminary data.</text>
</comment>
<dbReference type="Proteomes" id="UP001152321">
    <property type="component" value="Unassembled WGS sequence"/>
</dbReference>